<accession>A0ACB9BSW4</accession>
<evidence type="ECO:0000313" key="2">
    <source>
        <dbReference type="Proteomes" id="UP001056120"/>
    </source>
</evidence>
<keyword evidence="2" id="KW-1185">Reference proteome</keyword>
<reference evidence="1 2" key="2">
    <citation type="journal article" date="2022" name="Mol. Ecol. Resour.">
        <title>The genomes of chicory, endive, great burdock and yacon provide insights into Asteraceae paleo-polyploidization history and plant inulin production.</title>
        <authorList>
            <person name="Fan W."/>
            <person name="Wang S."/>
            <person name="Wang H."/>
            <person name="Wang A."/>
            <person name="Jiang F."/>
            <person name="Liu H."/>
            <person name="Zhao H."/>
            <person name="Xu D."/>
            <person name="Zhang Y."/>
        </authorList>
    </citation>
    <scope>NUCLEOTIDE SEQUENCE [LARGE SCALE GENOMIC DNA]</scope>
    <source>
        <strain evidence="2">cv. Yunnan</strain>
        <tissue evidence="1">Leaves</tissue>
    </source>
</reference>
<evidence type="ECO:0000313" key="1">
    <source>
        <dbReference type="EMBL" id="KAI3725092.1"/>
    </source>
</evidence>
<comment type="caution">
    <text evidence="1">The sequence shown here is derived from an EMBL/GenBank/DDBJ whole genome shotgun (WGS) entry which is preliminary data.</text>
</comment>
<proteinExistence type="predicted"/>
<dbReference type="Proteomes" id="UP001056120">
    <property type="component" value="Linkage Group LG22"/>
</dbReference>
<reference evidence="2" key="1">
    <citation type="journal article" date="2022" name="Mol. Ecol. Resour.">
        <title>The genomes of chicory, endive, great burdock and yacon provide insights into Asteraceae palaeo-polyploidization history and plant inulin production.</title>
        <authorList>
            <person name="Fan W."/>
            <person name="Wang S."/>
            <person name="Wang H."/>
            <person name="Wang A."/>
            <person name="Jiang F."/>
            <person name="Liu H."/>
            <person name="Zhao H."/>
            <person name="Xu D."/>
            <person name="Zhang Y."/>
        </authorList>
    </citation>
    <scope>NUCLEOTIDE SEQUENCE [LARGE SCALE GENOMIC DNA]</scope>
    <source>
        <strain evidence="2">cv. Yunnan</strain>
    </source>
</reference>
<protein>
    <submittedName>
        <fullName evidence="1">Uncharacterized protein</fullName>
    </submittedName>
</protein>
<name>A0ACB9BSW4_9ASTR</name>
<dbReference type="EMBL" id="CM042039">
    <property type="protein sequence ID" value="KAI3725092.1"/>
    <property type="molecule type" value="Genomic_DNA"/>
</dbReference>
<gene>
    <name evidence="1" type="ORF">L1987_64867</name>
</gene>
<sequence length="80" mass="8826">MRFCITATIVDEIGTAIAIFFDEAVLTLKGKESKEVIKEGYENVNDVPKPLLEGIGQTRLPQIQFQGTPSPGSSRFTINR</sequence>
<organism evidence="1 2">
    <name type="scientific">Smallanthus sonchifolius</name>
    <dbReference type="NCBI Taxonomy" id="185202"/>
    <lineage>
        <taxon>Eukaryota</taxon>
        <taxon>Viridiplantae</taxon>
        <taxon>Streptophyta</taxon>
        <taxon>Embryophyta</taxon>
        <taxon>Tracheophyta</taxon>
        <taxon>Spermatophyta</taxon>
        <taxon>Magnoliopsida</taxon>
        <taxon>eudicotyledons</taxon>
        <taxon>Gunneridae</taxon>
        <taxon>Pentapetalae</taxon>
        <taxon>asterids</taxon>
        <taxon>campanulids</taxon>
        <taxon>Asterales</taxon>
        <taxon>Asteraceae</taxon>
        <taxon>Asteroideae</taxon>
        <taxon>Heliantheae alliance</taxon>
        <taxon>Millerieae</taxon>
        <taxon>Smallanthus</taxon>
    </lineage>
</organism>